<accession>K9ZPL6</accession>
<dbReference type="HOGENOM" id="CLU_2713499_0_0_3"/>
<reference evidence="2" key="1">
    <citation type="journal article" date="2013" name="Proc. Natl. Acad. Sci. U.S.A.">
        <title>Improving the coverage of the cyanobacterial phylum using diversity-driven genome sequencing.</title>
        <authorList>
            <person name="Shih P.M."/>
            <person name="Wu D."/>
            <person name="Latifi A."/>
            <person name="Axen S.D."/>
            <person name="Fewer D.P."/>
            <person name="Talla E."/>
            <person name="Calteau A."/>
            <person name="Cai F."/>
            <person name="Tandeau de Marsac N."/>
            <person name="Rippka R."/>
            <person name="Herdman M."/>
            <person name="Sivonen K."/>
            <person name="Coursin T."/>
            <person name="Laurent T."/>
            <person name="Goodwin L."/>
            <person name="Nolan M."/>
            <person name="Davenport K.W."/>
            <person name="Han C.S."/>
            <person name="Rubin E.M."/>
            <person name="Eisen J.A."/>
            <person name="Woyke T."/>
            <person name="Gugger M."/>
            <person name="Kerfeld C.A."/>
        </authorList>
    </citation>
    <scope>NUCLEOTIDE SEQUENCE [LARGE SCALE GENOMIC DNA]</scope>
    <source>
        <strain evidence="2">ATCC 27899 / PCC 7122</strain>
    </source>
</reference>
<dbReference type="Proteomes" id="UP000010474">
    <property type="component" value="Chromosome"/>
</dbReference>
<dbReference type="RefSeq" id="WP_015216886.1">
    <property type="nucleotide sequence ID" value="NC_019771.1"/>
</dbReference>
<gene>
    <name evidence="1" type="ordered locus">Anacy_4930</name>
</gene>
<keyword evidence="2" id="KW-1185">Reference proteome</keyword>
<protein>
    <submittedName>
        <fullName evidence="1">Uncharacterized protein</fullName>
    </submittedName>
</protein>
<sequence length="72" mass="7804">MNNKLFTSLSIEQQESVSGSVTLDSLIAPLNTPSIPTFDIPTPSIPIFDISTPSTPTFDIPILDTFLAPREI</sequence>
<dbReference type="KEGG" id="acy:Anacy_4930"/>
<name>K9ZPL6_ANACC</name>
<dbReference type="EMBL" id="CP003659">
    <property type="protein sequence ID" value="AFZ60270.1"/>
    <property type="molecule type" value="Genomic_DNA"/>
</dbReference>
<evidence type="ECO:0000313" key="1">
    <source>
        <dbReference type="EMBL" id="AFZ60270.1"/>
    </source>
</evidence>
<evidence type="ECO:0000313" key="2">
    <source>
        <dbReference type="Proteomes" id="UP000010474"/>
    </source>
</evidence>
<dbReference type="AlphaFoldDB" id="K9ZPL6"/>
<proteinExistence type="predicted"/>
<organism evidence="1 2">
    <name type="scientific">Anabaena cylindrica (strain ATCC 27899 / PCC 7122)</name>
    <dbReference type="NCBI Taxonomy" id="272123"/>
    <lineage>
        <taxon>Bacteria</taxon>
        <taxon>Bacillati</taxon>
        <taxon>Cyanobacteriota</taxon>
        <taxon>Cyanophyceae</taxon>
        <taxon>Nostocales</taxon>
        <taxon>Nostocaceae</taxon>
        <taxon>Anabaena</taxon>
    </lineage>
</organism>